<evidence type="ECO:0000313" key="1">
    <source>
        <dbReference type="EMBL" id="MST99830.1"/>
    </source>
</evidence>
<keyword evidence="1" id="KW-0378">Hydrolase</keyword>
<dbReference type="Pfam" id="PF05990">
    <property type="entry name" value="DUF900"/>
    <property type="match status" value="1"/>
</dbReference>
<dbReference type="Gene3D" id="3.40.50.1820">
    <property type="entry name" value="alpha/beta hydrolase"/>
    <property type="match status" value="1"/>
</dbReference>
<proteinExistence type="predicted"/>
<dbReference type="InterPro" id="IPR010297">
    <property type="entry name" value="DUF900_hydrolase"/>
</dbReference>
<gene>
    <name evidence="1" type="ORF">FYJ85_22640</name>
</gene>
<reference evidence="1 2" key="1">
    <citation type="submission" date="2019-08" db="EMBL/GenBank/DDBJ databases">
        <title>In-depth cultivation of the pig gut microbiome towards novel bacterial diversity and tailored functional studies.</title>
        <authorList>
            <person name="Wylensek D."/>
            <person name="Hitch T.C.A."/>
            <person name="Clavel T."/>
        </authorList>
    </citation>
    <scope>NUCLEOTIDE SEQUENCE [LARGE SCALE GENOMIC DNA]</scope>
    <source>
        <strain evidence="1 2">BBE-744-WT-12</strain>
    </source>
</reference>
<dbReference type="InterPro" id="IPR029058">
    <property type="entry name" value="AB_hydrolase_fold"/>
</dbReference>
<dbReference type="Proteomes" id="UP000435649">
    <property type="component" value="Unassembled WGS sequence"/>
</dbReference>
<comment type="caution">
    <text evidence="1">The sequence shown here is derived from an EMBL/GenBank/DDBJ whole genome shotgun (WGS) entry which is preliminary data.</text>
</comment>
<evidence type="ECO:0000313" key="2">
    <source>
        <dbReference type="Proteomes" id="UP000435649"/>
    </source>
</evidence>
<protein>
    <submittedName>
        <fullName evidence="1">Alpha/beta hydrolase</fullName>
    </submittedName>
</protein>
<dbReference type="RefSeq" id="WP_206213429.1">
    <property type="nucleotide sequence ID" value="NZ_VUNS01000068.1"/>
</dbReference>
<dbReference type="AlphaFoldDB" id="A0A844G7C4"/>
<dbReference type="GO" id="GO:0016787">
    <property type="term" value="F:hydrolase activity"/>
    <property type="evidence" value="ECO:0007669"/>
    <property type="project" value="UniProtKB-KW"/>
</dbReference>
<dbReference type="SUPFAM" id="SSF53474">
    <property type="entry name" value="alpha/beta-Hydrolases"/>
    <property type="match status" value="1"/>
</dbReference>
<dbReference type="EMBL" id="VUNS01000068">
    <property type="protein sequence ID" value="MST99830.1"/>
    <property type="molecule type" value="Genomic_DNA"/>
</dbReference>
<organism evidence="1 2">
    <name type="scientific">Victivallis lenta</name>
    <dbReference type="NCBI Taxonomy" id="2606640"/>
    <lineage>
        <taxon>Bacteria</taxon>
        <taxon>Pseudomonadati</taxon>
        <taxon>Lentisphaerota</taxon>
        <taxon>Lentisphaeria</taxon>
        <taxon>Victivallales</taxon>
        <taxon>Victivallaceae</taxon>
        <taxon>Victivallis</taxon>
    </lineage>
</organism>
<sequence>MFKAVCDDFSYISQKAVAENQIKAKKLLTVSGTEQEIPLEQFKKNLLPFLLEGCSTGDGQISAFIKYKGNVIAERKIQLKLDPITNFYDFFSLNDIQQTISNVMSNARRATYQPSSNDYILYVHGWNMQPYEKTRWTETMFKRLWWQGYDGRVGAFAWPTLTEGAITTGGTYNDSEFRAWHSGKVLKDLFGQLGNHKLSVLAHSMGNVVTSEALKQYGGKINAYVSSQAAVPARCYEGAPASTSYINKHLDYYGEYPVDTPPKPYFYGLKGKASYLIRMMNAKDFALAMWEGNNALKPKVLGPYSYSEKDGVGYFYRRESLIPDQKVELTFPDNTYEIFAFILSAQTGTIGAEPAPIPWFININLAAAHLGKYDYRHYSHSRQFRSNLIDEFGYWRTIINECKLTLVP</sequence>
<keyword evidence="2" id="KW-1185">Reference proteome</keyword>
<accession>A0A844G7C4</accession>
<name>A0A844G7C4_9BACT</name>